<proteinExistence type="predicted"/>
<keyword evidence="2 6" id="KW-0812">Transmembrane</keyword>
<dbReference type="PANTHER" id="PTHR23507:SF1">
    <property type="entry name" value="FI18259P1-RELATED"/>
    <property type="match status" value="1"/>
</dbReference>
<feature type="transmembrane region" description="Helical" evidence="6">
    <location>
        <begin position="233"/>
        <end position="251"/>
    </location>
</feature>
<comment type="subcellular location">
    <subcellularLocation>
        <location evidence="1">Membrane</location>
        <topology evidence="1">Multi-pass membrane protein</topology>
    </subcellularLocation>
</comment>
<dbReference type="VEuPathDB" id="FungiDB:A1Q1_02102"/>
<accession>J6FCE7</accession>
<feature type="compositionally biased region" description="Basic and acidic residues" evidence="5">
    <location>
        <begin position="354"/>
        <end position="365"/>
    </location>
</feature>
<evidence type="ECO:0000256" key="3">
    <source>
        <dbReference type="ARBA" id="ARBA00022989"/>
    </source>
</evidence>
<feature type="transmembrane region" description="Helical" evidence="6">
    <location>
        <begin position="113"/>
        <end position="139"/>
    </location>
</feature>
<feature type="region of interest" description="Disordered" evidence="5">
    <location>
        <begin position="1"/>
        <end position="69"/>
    </location>
</feature>
<dbReference type="InterPro" id="IPR036259">
    <property type="entry name" value="MFS_trans_sf"/>
</dbReference>
<evidence type="ECO:0000313" key="8">
    <source>
        <dbReference type="Proteomes" id="UP000002748"/>
    </source>
</evidence>
<feature type="region of interest" description="Disordered" evidence="5">
    <location>
        <begin position="200"/>
        <end position="224"/>
    </location>
</feature>
<evidence type="ECO:0000256" key="1">
    <source>
        <dbReference type="ARBA" id="ARBA00004141"/>
    </source>
</evidence>
<dbReference type="GO" id="GO:0022857">
    <property type="term" value="F:transmembrane transporter activity"/>
    <property type="evidence" value="ECO:0007669"/>
    <property type="project" value="TreeGrafter"/>
</dbReference>
<evidence type="ECO:0000256" key="2">
    <source>
        <dbReference type="ARBA" id="ARBA00022692"/>
    </source>
</evidence>
<sequence>MFRFLLPESLSSESRLQLSKKAKLAAERRRERDQEQMHWERMGPRRMGSVSPGPESSPGDSGWSRLRAATSRHRTVRRSIGSLRRLVRRSLWFLEPLKVLIPEKIDGKRDWNLPIVAFMLFLGSWIMGVLQIKFMYAFYAFGWGTAQFGPYLSFIALCRGTVLLGIMPAAMYFVKPWFTAPSVAEPVTVEPATEATPLLRETEGAGAPANTSEATDRAEPQGQPKRSLSLDLTVTRLCLFIEVVGFLVLGLNAGNSAVIFVVASAYLTLGSPGSAACNSLALGFLRNQRDAGALFGALAVLSAIGSALLSPMIMANLFSATVGIYAPAIFLCAAGILTVALLSSFALRIGRHPDEESARGRETQRGKSRSRSRRRHRAERERARAEYVKSGHDDSDVTSSFSCIVLSATPSLVPVDEADAHAATLGLLFMRFPEELAAERSALPQCRRGSGPPPRLCLLLASGWPVSACSAQA</sequence>
<feature type="compositionally biased region" description="Basic and acidic residues" evidence="5">
    <location>
        <begin position="378"/>
        <end position="389"/>
    </location>
</feature>
<protein>
    <submittedName>
        <fullName evidence="7">Uncharacterized protein</fullName>
    </submittedName>
</protein>
<dbReference type="RefSeq" id="XP_014184107.1">
    <property type="nucleotide sequence ID" value="XM_014328632.1"/>
</dbReference>
<feature type="compositionally biased region" description="Basic and acidic residues" evidence="5">
    <location>
        <begin position="24"/>
        <end position="43"/>
    </location>
</feature>
<dbReference type="EMBL" id="ALBS01000018">
    <property type="protein sequence ID" value="EJT52767.1"/>
    <property type="molecule type" value="Genomic_DNA"/>
</dbReference>
<evidence type="ECO:0000256" key="6">
    <source>
        <dbReference type="SAM" id="Phobius"/>
    </source>
</evidence>
<organism evidence="7 8">
    <name type="scientific">Trichosporon asahii var. asahii (strain ATCC 90039 / CBS 2479 / JCM 2466 / KCTC 7840 / NBRC 103889/ NCYC 2677 / UAMH 7654)</name>
    <name type="common">Yeast</name>
    <dbReference type="NCBI Taxonomy" id="1186058"/>
    <lineage>
        <taxon>Eukaryota</taxon>
        <taxon>Fungi</taxon>
        <taxon>Dikarya</taxon>
        <taxon>Basidiomycota</taxon>
        <taxon>Agaricomycotina</taxon>
        <taxon>Tremellomycetes</taxon>
        <taxon>Trichosporonales</taxon>
        <taxon>Trichosporonaceae</taxon>
        <taxon>Trichosporon</taxon>
    </lineage>
</organism>
<feature type="region of interest" description="Disordered" evidence="5">
    <location>
        <begin position="354"/>
        <end position="389"/>
    </location>
</feature>
<reference evidence="7 8" key="1">
    <citation type="journal article" date="2012" name="Eukaryot. Cell">
        <title>Draft genome sequence of CBS 2479, the standard type strain of Trichosporon asahii.</title>
        <authorList>
            <person name="Yang R.Y."/>
            <person name="Li H.T."/>
            <person name="Zhu H."/>
            <person name="Zhou G.P."/>
            <person name="Wang M."/>
            <person name="Wang L."/>
        </authorList>
    </citation>
    <scope>NUCLEOTIDE SEQUENCE [LARGE SCALE GENOMIC DNA]</scope>
    <source>
        <strain evidence="8">ATCC 90039 / CBS 2479 / JCM 2466 / KCTC 7840 / NCYC 2677 / UAMH 7654</strain>
    </source>
</reference>
<feature type="transmembrane region" description="Helical" evidence="6">
    <location>
        <begin position="293"/>
        <end position="318"/>
    </location>
</feature>
<feature type="compositionally biased region" description="Low complexity" evidence="5">
    <location>
        <begin position="1"/>
        <end position="17"/>
    </location>
</feature>
<dbReference type="OrthoDB" id="3026777at2759"/>
<dbReference type="Proteomes" id="UP000002748">
    <property type="component" value="Unassembled WGS sequence"/>
</dbReference>
<dbReference type="HOGENOM" id="CLU_577707_0_0_1"/>
<dbReference type="GO" id="GO:0016020">
    <property type="term" value="C:membrane"/>
    <property type="evidence" value="ECO:0007669"/>
    <property type="project" value="UniProtKB-SubCell"/>
</dbReference>
<name>J6FCE7_TRIAS</name>
<keyword evidence="3 6" id="KW-1133">Transmembrane helix</keyword>
<dbReference type="GeneID" id="25985616"/>
<evidence type="ECO:0000313" key="7">
    <source>
        <dbReference type="EMBL" id="EJT52767.1"/>
    </source>
</evidence>
<comment type="caution">
    <text evidence="7">The sequence shown here is derived from an EMBL/GenBank/DDBJ whole genome shotgun (WGS) entry which is preliminary data.</text>
</comment>
<keyword evidence="4 6" id="KW-0472">Membrane</keyword>
<dbReference type="PANTHER" id="PTHR23507">
    <property type="entry name" value="ZGC:174356"/>
    <property type="match status" value="1"/>
</dbReference>
<dbReference type="KEGG" id="tasa:A1Q1_02102"/>
<dbReference type="SUPFAM" id="SSF103473">
    <property type="entry name" value="MFS general substrate transporter"/>
    <property type="match status" value="1"/>
</dbReference>
<feature type="transmembrane region" description="Helical" evidence="6">
    <location>
        <begin position="151"/>
        <end position="174"/>
    </location>
</feature>
<gene>
    <name evidence="7" type="ORF">A1Q1_02102</name>
</gene>
<feature type="compositionally biased region" description="Basic residues" evidence="5">
    <location>
        <begin position="366"/>
        <end position="377"/>
    </location>
</feature>
<dbReference type="AlphaFoldDB" id="J6FCE7"/>
<evidence type="ECO:0000256" key="4">
    <source>
        <dbReference type="ARBA" id="ARBA00023136"/>
    </source>
</evidence>
<feature type="transmembrane region" description="Helical" evidence="6">
    <location>
        <begin position="324"/>
        <end position="347"/>
    </location>
</feature>
<evidence type="ECO:0000256" key="5">
    <source>
        <dbReference type="SAM" id="MobiDB-lite"/>
    </source>
</evidence>
<feature type="transmembrane region" description="Helical" evidence="6">
    <location>
        <begin position="257"/>
        <end position="281"/>
    </location>
</feature>
<feature type="compositionally biased region" description="Low complexity" evidence="5">
    <location>
        <begin position="48"/>
        <end position="64"/>
    </location>
</feature>